<feature type="domain" description="ABC transporter" evidence="10">
    <location>
        <begin position="254"/>
        <end position="502"/>
    </location>
</feature>
<evidence type="ECO:0000256" key="1">
    <source>
        <dbReference type="ARBA" id="ARBA00004141"/>
    </source>
</evidence>
<dbReference type="VEuPathDB" id="CryptoDB:Vbra_15805"/>
<keyword evidence="4" id="KW-0547">Nucleotide-binding</keyword>
<dbReference type="PANTHER" id="PTHR48041:SF139">
    <property type="entry name" value="PROTEIN SCARLET"/>
    <property type="match status" value="1"/>
</dbReference>
<dbReference type="Gene3D" id="3.40.50.300">
    <property type="entry name" value="P-loop containing nucleotide triphosphate hydrolases"/>
    <property type="match status" value="1"/>
</dbReference>
<dbReference type="PROSITE" id="PS00211">
    <property type="entry name" value="ABC_TRANSPORTER_1"/>
    <property type="match status" value="1"/>
</dbReference>
<accession>A0A0G4FN10</accession>
<dbReference type="Pfam" id="PF00005">
    <property type="entry name" value="ABC_tran"/>
    <property type="match status" value="1"/>
</dbReference>
<dbReference type="InterPro" id="IPR027417">
    <property type="entry name" value="P-loop_NTPase"/>
</dbReference>
<feature type="compositionally biased region" description="Low complexity" evidence="8">
    <location>
        <begin position="23"/>
        <end position="33"/>
    </location>
</feature>
<dbReference type="EMBL" id="CDMY01000466">
    <property type="protein sequence ID" value="CEM15570.1"/>
    <property type="molecule type" value="Genomic_DNA"/>
</dbReference>
<keyword evidence="7 9" id="KW-0472">Membrane</keyword>
<evidence type="ECO:0000256" key="6">
    <source>
        <dbReference type="ARBA" id="ARBA00022989"/>
    </source>
</evidence>
<dbReference type="PhylomeDB" id="A0A0G4FN10"/>
<dbReference type="GO" id="GO:0005524">
    <property type="term" value="F:ATP binding"/>
    <property type="evidence" value="ECO:0007669"/>
    <property type="project" value="UniProtKB-KW"/>
</dbReference>
<dbReference type="GO" id="GO:0140359">
    <property type="term" value="F:ABC-type transporter activity"/>
    <property type="evidence" value="ECO:0007669"/>
    <property type="project" value="InterPro"/>
</dbReference>
<dbReference type="Pfam" id="PF19055">
    <property type="entry name" value="ABC2_membrane_7"/>
    <property type="match status" value="1"/>
</dbReference>
<evidence type="ECO:0000256" key="9">
    <source>
        <dbReference type="SAM" id="Phobius"/>
    </source>
</evidence>
<feature type="transmembrane region" description="Helical" evidence="9">
    <location>
        <begin position="944"/>
        <end position="965"/>
    </location>
</feature>
<protein>
    <recommendedName>
        <fullName evidence="10">ABC transporter domain-containing protein</fullName>
    </recommendedName>
</protein>
<keyword evidence="3 9" id="KW-0812">Transmembrane</keyword>
<dbReference type="PANTHER" id="PTHR48041">
    <property type="entry name" value="ABC TRANSPORTER G FAMILY MEMBER 28"/>
    <property type="match status" value="1"/>
</dbReference>
<feature type="compositionally biased region" description="Polar residues" evidence="8">
    <location>
        <begin position="133"/>
        <end position="147"/>
    </location>
</feature>
<proteinExistence type="predicted"/>
<feature type="transmembrane region" description="Helical" evidence="9">
    <location>
        <begin position="707"/>
        <end position="729"/>
    </location>
</feature>
<gene>
    <name evidence="11" type="ORF">Vbra_15805</name>
</gene>
<feature type="compositionally biased region" description="Polar residues" evidence="8">
    <location>
        <begin position="84"/>
        <end position="93"/>
    </location>
</feature>
<dbReference type="Pfam" id="PF01061">
    <property type="entry name" value="ABC2_membrane"/>
    <property type="match status" value="1"/>
</dbReference>
<organism evidence="11 12">
    <name type="scientific">Vitrella brassicaformis (strain CCMP3155)</name>
    <dbReference type="NCBI Taxonomy" id="1169540"/>
    <lineage>
        <taxon>Eukaryota</taxon>
        <taxon>Sar</taxon>
        <taxon>Alveolata</taxon>
        <taxon>Colpodellida</taxon>
        <taxon>Vitrellaceae</taxon>
        <taxon>Vitrella</taxon>
    </lineage>
</organism>
<dbReference type="InterPro" id="IPR050352">
    <property type="entry name" value="ABCG_transporters"/>
</dbReference>
<evidence type="ECO:0000256" key="5">
    <source>
        <dbReference type="ARBA" id="ARBA00022840"/>
    </source>
</evidence>
<feature type="transmembrane region" description="Helical" evidence="9">
    <location>
        <begin position="671"/>
        <end position="700"/>
    </location>
</feature>
<dbReference type="InterPro" id="IPR043926">
    <property type="entry name" value="ABCG_dom"/>
</dbReference>
<dbReference type="InterPro" id="IPR003439">
    <property type="entry name" value="ABC_transporter-like_ATP-bd"/>
</dbReference>
<evidence type="ECO:0000256" key="8">
    <source>
        <dbReference type="SAM" id="MobiDB-lite"/>
    </source>
</evidence>
<evidence type="ECO:0000313" key="11">
    <source>
        <dbReference type="EMBL" id="CEM15570.1"/>
    </source>
</evidence>
<evidence type="ECO:0000256" key="4">
    <source>
        <dbReference type="ARBA" id="ARBA00022741"/>
    </source>
</evidence>
<dbReference type="STRING" id="1169540.A0A0G4FN10"/>
<dbReference type="OrthoDB" id="184675at2759"/>
<dbReference type="PROSITE" id="PS50893">
    <property type="entry name" value="ABC_TRANSPORTER_2"/>
    <property type="match status" value="1"/>
</dbReference>
<keyword evidence="2" id="KW-0813">Transport</keyword>
<keyword evidence="6 9" id="KW-1133">Transmembrane helix</keyword>
<dbReference type="InterPro" id="IPR003593">
    <property type="entry name" value="AAA+_ATPase"/>
</dbReference>
<evidence type="ECO:0000256" key="2">
    <source>
        <dbReference type="ARBA" id="ARBA00022448"/>
    </source>
</evidence>
<comment type="subcellular location">
    <subcellularLocation>
        <location evidence="1">Membrane</location>
        <topology evidence="1">Multi-pass membrane protein</topology>
    </subcellularLocation>
</comment>
<evidence type="ECO:0000259" key="10">
    <source>
        <dbReference type="PROSITE" id="PS50893"/>
    </source>
</evidence>
<dbReference type="AlphaFoldDB" id="A0A0G4FN10"/>
<dbReference type="InterPro" id="IPR017871">
    <property type="entry name" value="ABC_transporter-like_CS"/>
</dbReference>
<reference evidence="11 12" key="1">
    <citation type="submission" date="2014-11" db="EMBL/GenBank/DDBJ databases">
        <authorList>
            <person name="Zhu J."/>
            <person name="Qi W."/>
            <person name="Song R."/>
        </authorList>
    </citation>
    <scope>NUCLEOTIDE SEQUENCE [LARGE SCALE GENOMIC DNA]</scope>
</reference>
<feature type="transmembrane region" description="Helical" evidence="9">
    <location>
        <begin position="735"/>
        <end position="753"/>
    </location>
</feature>
<feature type="region of interest" description="Disordered" evidence="8">
    <location>
        <begin position="1"/>
        <end position="155"/>
    </location>
</feature>
<dbReference type="GO" id="GO:0016020">
    <property type="term" value="C:membrane"/>
    <property type="evidence" value="ECO:0007669"/>
    <property type="project" value="UniProtKB-SubCell"/>
</dbReference>
<evidence type="ECO:0000313" key="12">
    <source>
        <dbReference type="Proteomes" id="UP000041254"/>
    </source>
</evidence>
<keyword evidence="5" id="KW-0067">ATP-binding</keyword>
<dbReference type="GO" id="GO:0016887">
    <property type="term" value="F:ATP hydrolysis activity"/>
    <property type="evidence" value="ECO:0007669"/>
    <property type="project" value="InterPro"/>
</dbReference>
<evidence type="ECO:0000256" key="7">
    <source>
        <dbReference type="ARBA" id="ARBA00023136"/>
    </source>
</evidence>
<dbReference type="Proteomes" id="UP000041254">
    <property type="component" value="Unassembled WGS sequence"/>
</dbReference>
<feature type="transmembrane region" description="Helical" evidence="9">
    <location>
        <begin position="598"/>
        <end position="619"/>
    </location>
</feature>
<keyword evidence="12" id="KW-1185">Reference proteome</keyword>
<dbReference type="InterPro" id="IPR013525">
    <property type="entry name" value="ABC2_TM"/>
</dbReference>
<dbReference type="SUPFAM" id="SSF52540">
    <property type="entry name" value="P-loop containing nucleoside triphosphate hydrolases"/>
    <property type="match status" value="1"/>
</dbReference>
<dbReference type="SMART" id="SM00382">
    <property type="entry name" value="AAA"/>
    <property type="match status" value="1"/>
</dbReference>
<sequence length="974" mass="105717">MRRGSSAYASTISPPDAAPTPPSSSSSSRSSSQRPDDSVHAHPLPAPPVAHDDEDNISSGLNETVEAFLDEEASASPRRVRISVHSSATDELTSPSSPSSPLKPGATLPAFPSPTASQSPRMHRRSVSAASIHVNTNVRQIRSPRQTDSSDDVDEPFERGINRILRSEADRRAPELLTRGMSRAILRGIIYSCNRVARRVWRTRRQQGAAGWKGSRPSVPAYDAVPVLGTQETLMEEGAWEGGVSGPPRLAVTFAFRSVSFAIPRRGKPPKQILHPVSGVFPAGSVVALMGPSGSGKSTLLDILAGKKKGGFEGSIYVNGVPRDKYFRRIAAYVPQDDILNPNETVREVLEFASSLTRTYEEQNGVSGVEQRQEDLMNLMAMLGLTDVADSRIGSTMMRGISGGQRRRVTLGKALVSDAALAFCDEPTSGLSAADSELVMQAIQNIAKVARVTFFVVIHQPRVEVFQRFDHVMLLAQGRVVFSGPPHAAAPYFEKKGFILPPHTNPADFFLDVLTPGRDGAAPDLLAQEFRDNEAAKMEKEVSQSIAGEMARHPRLSELLECLPRTTRDKRYVKSSLQQFAHLTRRGLTLALRDRETALTILCNCILTALLIGVTFWHVRIDRPVLYHLSAALMINMPIKLTALSNVSLLIEQRGQFFTESSDGWYSPLPHIAAQLLTSNILPLVGNTLLCVICWACLAFEWRHFPFFLLINLLGYLVSDACVNLAAVLSSNVPMAASLGGVMLGIPGIFNGFNANPRSMPRWLGWICYTSPFFYVFEGCVIELFNDYQFKVTDEFGSAEALYCFYGLAGRHSCNPVTPSQAALRLLLATQCPQVEASLPYSLASLNRTVADASLPMNATDFSNEAPLIDGGFNETTLSSGTGELLHNVTASLSGVMNTTATFAGQAAASFSGDVCGELVAMMARAVDVGKGGGGGMPAHVYKWVVDAAVLAGMWVVLRLLVAFYQSFFLRVKR</sequence>
<dbReference type="InParanoid" id="A0A0G4FN10"/>
<feature type="transmembrane region" description="Helical" evidence="9">
    <location>
        <begin position="631"/>
        <end position="651"/>
    </location>
</feature>
<name>A0A0G4FN10_VITBC</name>
<evidence type="ECO:0000256" key="3">
    <source>
        <dbReference type="ARBA" id="ARBA00022692"/>
    </source>
</evidence>